<organism evidence="3 4">
    <name type="scientific">Belliella marina</name>
    <dbReference type="NCBI Taxonomy" id="1644146"/>
    <lineage>
        <taxon>Bacteria</taxon>
        <taxon>Pseudomonadati</taxon>
        <taxon>Bacteroidota</taxon>
        <taxon>Cytophagia</taxon>
        <taxon>Cytophagales</taxon>
        <taxon>Cyclobacteriaceae</taxon>
        <taxon>Belliella</taxon>
    </lineage>
</organism>
<dbReference type="PANTHER" id="PTHR31901">
    <property type="entry name" value="GH3 DOMAIN-CONTAINING PROTEIN"/>
    <property type="match status" value="1"/>
</dbReference>
<sequence>MPIIGEIIKRSVETVDKIFTNPDPKEAQQKALETLLSKAKDTAFGKYHQFERILKSSNVREEFAKEVPYFDYDQLRKEWWQKVIDGGEDITWPGKVKFFAVSSGTTSTKKHIPVTDDMLQSIRRAGMQQIKGVADFDLPAEFFEKEILMFGSSTNLKEVNGHLEGEISGISASQIPFWFEGFYRPGKEISAIDDWDKRVEELAKESANWDIGAISGIPSWIELMIKKVIEYNNAKTIHDVWPNFQVYTSGGVAFEPYRKSFEKLCGKEITIIDTYLASEGYIATQLRKETDSMALITDNGIYFEFVPFVPENMNDDGSVSQKAESVRIEDVEEGVDYVLVISTVSGAWRYMIGDTVAFTDKERAEIKITGRTKHFLNVVGSQLSVIQMNKAMEQLSGEYDCQIKEFTVSAVLEENEYLHRWYLGVEGSIDKDEKEIADRLDAILKENNKNYKVARGKALKYVEVKIVSDGMFRKWTEDTKQKGGQVKIPRVMKEKDFREWEDYVSNNKSVKA</sequence>
<gene>
    <name evidence="3" type="ORF">ACFSKL_08595</name>
</gene>
<evidence type="ECO:0000259" key="1">
    <source>
        <dbReference type="Pfam" id="PF23571"/>
    </source>
</evidence>
<dbReference type="InterPro" id="IPR042099">
    <property type="entry name" value="ANL_N_sf"/>
</dbReference>
<evidence type="ECO:0000313" key="4">
    <source>
        <dbReference type="Proteomes" id="UP001597361"/>
    </source>
</evidence>
<name>A0ABW4VPY6_9BACT</name>
<feature type="domain" description="GH3 middle" evidence="1">
    <location>
        <begin position="295"/>
        <end position="361"/>
    </location>
</feature>
<feature type="domain" description="GH3 C-terminal" evidence="2">
    <location>
        <begin position="388"/>
        <end position="495"/>
    </location>
</feature>
<dbReference type="InterPro" id="IPR055377">
    <property type="entry name" value="GH3_M"/>
</dbReference>
<dbReference type="RefSeq" id="WP_376885367.1">
    <property type="nucleotide sequence ID" value="NZ_JBHUHR010000022.1"/>
</dbReference>
<dbReference type="EMBL" id="JBHUHR010000022">
    <property type="protein sequence ID" value="MFD2034845.1"/>
    <property type="molecule type" value="Genomic_DNA"/>
</dbReference>
<dbReference type="InterPro" id="IPR055378">
    <property type="entry name" value="GH3_C"/>
</dbReference>
<dbReference type="Pfam" id="PF23572">
    <property type="entry name" value="GH3_C"/>
    <property type="match status" value="1"/>
</dbReference>
<proteinExistence type="predicted"/>
<evidence type="ECO:0000313" key="3">
    <source>
        <dbReference type="EMBL" id="MFD2034845.1"/>
    </source>
</evidence>
<dbReference type="Pfam" id="PF23571">
    <property type="entry name" value="GH3_M"/>
    <property type="match status" value="1"/>
</dbReference>
<dbReference type="PANTHER" id="PTHR31901:SF9">
    <property type="entry name" value="GH3 DOMAIN-CONTAINING PROTEIN"/>
    <property type="match status" value="1"/>
</dbReference>
<dbReference type="Proteomes" id="UP001597361">
    <property type="component" value="Unassembled WGS sequence"/>
</dbReference>
<accession>A0ABW4VPY6</accession>
<reference evidence="4" key="1">
    <citation type="journal article" date="2019" name="Int. J. Syst. Evol. Microbiol.">
        <title>The Global Catalogue of Microorganisms (GCM) 10K type strain sequencing project: providing services to taxonomists for standard genome sequencing and annotation.</title>
        <authorList>
            <consortium name="The Broad Institute Genomics Platform"/>
            <consortium name="The Broad Institute Genome Sequencing Center for Infectious Disease"/>
            <person name="Wu L."/>
            <person name="Ma J."/>
        </authorList>
    </citation>
    <scope>NUCLEOTIDE SEQUENCE [LARGE SCALE GENOMIC DNA]</scope>
    <source>
        <strain evidence="4">CGMCC 1.15180</strain>
    </source>
</reference>
<keyword evidence="4" id="KW-1185">Reference proteome</keyword>
<evidence type="ECO:0000259" key="2">
    <source>
        <dbReference type="Pfam" id="PF23572"/>
    </source>
</evidence>
<comment type="caution">
    <text evidence="3">The sequence shown here is derived from an EMBL/GenBank/DDBJ whole genome shotgun (WGS) entry which is preliminary data.</text>
</comment>
<dbReference type="InterPro" id="IPR004993">
    <property type="entry name" value="GH3"/>
</dbReference>
<dbReference type="Gene3D" id="3.40.50.12780">
    <property type="entry name" value="N-terminal domain of ligase-like"/>
    <property type="match status" value="1"/>
</dbReference>
<protein>
    <submittedName>
        <fullName evidence="3">GH3 auxin-responsive promoter family protein</fullName>
    </submittedName>
</protein>
<dbReference type="Pfam" id="PF03321">
    <property type="entry name" value="GH3"/>
    <property type="match status" value="1"/>
</dbReference>